<gene>
    <name evidence="1" type="ORF">ACFOPQ_20280</name>
</gene>
<name>A0ABV8AFP9_9DEIO</name>
<reference evidence="2" key="1">
    <citation type="journal article" date="2019" name="Int. J. Syst. Evol. Microbiol.">
        <title>The Global Catalogue of Microorganisms (GCM) 10K type strain sequencing project: providing services to taxonomists for standard genome sequencing and annotation.</title>
        <authorList>
            <consortium name="The Broad Institute Genomics Platform"/>
            <consortium name="The Broad Institute Genome Sequencing Center for Infectious Disease"/>
            <person name="Wu L."/>
            <person name="Ma J."/>
        </authorList>
    </citation>
    <scope>NUCLEOTIDE SEQUENCE [LARGE SCALE GENOMIC DNA]</scope>
    <source>
        <strain evidence="2">CCTCC AB 2013263</strain>
    </source>
</reference>
<evidence type="ECO:0000313" key="1">
    <source>
        <dbReference type="EMBL" id="MFC3863102.1"/>
    </source>
</evidence>
<evidence type="ECO:0000313" key="2">
    <source>
        <dbReference type="Proteomes" id="UP001595748"/>
    </source>
</evidence>
<dbReference type="InterPro" id="IPR036086">
    <property type="entry name" value="ParB/Sulfiredoxin_sf"/>
</dbReference>
<dbReference type="Proteomes" id="UP001595748">
    <property type="component" value="Unassembled WGS sequence"/>
</dbReference>
<dbReference type="SUPFAM" id="SSF110849">
    <property type="entry name" value="ParB/Sulfiredoxin"/>
    <property type="match status" value="1"/>
</dbReference>
<organism evidence="1 2">
    <name type="scientific">Deinococcus antarcticus</name>
    <dbReference type="NCBI Taxonomy" id="1298767"/>
    <lineage>
        <taxon>Bacteria</taxon>
        <taxon>Thermotogati</taxon>
        <taxon>Deinococcota</taxon>
        <taxon>Deinococci</taxon>
        <taxon>Deinococcales</taxon>
        <taxon>Deinococcaceae</taxon>
        <taxon>Deinococcus</taxon>
    </lineage>
</organism>
<dbReference type="EMBL" id="JBHRZF010000229">
    <property type="protein sequence ID" value="MFC3863102.1"/>
    <property type="molecule type" value="Genomic_DNA"/>
</dbReference>
<dbReference type="RefSeq" id="WP_380081034.1">
    <property type="nucleotide sequence ID" value="NZ_JBHRZF010000229.1"/>
</dbReference>
<proteinExistence type="predicted"/>
<accession>A0ABV8AFP9</accession>
<protein>
    <submittedName>
        <fullName evidence="1">ParB/RepB/Spo0J family partition protein</fullName>
    </submittedName>
</protein>
<dbReference type="Gene3D" id="3.90.1530.10">
    <property type="entry name" value="Conserved hypothetical protein from pyrococcus furiosus pfu- 392566-001, ParB domain"/>
    <property type="match status" value="1"/>
</dbReference>
<sequence>MTRRGHFDLSGISPDRVADWVDAYLRGPGGNVPFADGLKLAPRHWEGPNLVAVGDLQRCCGPEPEMEYVMPPTSWTDRVSRLVSHLQSGGLVPPLIVNRQEGVLSVRDGNHRLAALQGLGVAEVWVLEWGGTFRHGDTDWNRSQTPIDP</sequence>
<keyword evidence="2" id="KW-1185">Reference proteome</keyword>
<comment type="caution">
    <text evidence="1">The sequence shown here is derived from an EMBL/GenBank/DDBJ whole genome shotgun (WGS) entry which is preliminary data.</text>
</comment>